<reference evidence="3 4" key="2">
    <citation type="journal article" date="2011" name="Stand. Genomic Sci.">
        <title>Complete genome sequence of Leadbetterella byssophila type strain (4M15).</title>
        <authorList>
            <person name="Abt B."/>
            <person name="Teshima H."/>
            <person name="Lucas S."/>
            <person name="Lapidus A."/>
            <person name="Del Rio T.G."/>
            <person name="Nolan M."/>
            <person name="Tice H."/>
            <person name="Cheng J.F."/>
            <person name="Pitluck S."/>
            <person name="Liolios K."/>
            <person name="Pagani I."/>
            <person name="Ivanova N."/>
            <person name="Mavromatis K."/>
            <person name="Pati A."/>
            <person name="Tapia R."/>
            <person name="Han C."/>
            <person name="Goodwin L."/>
            <person name="Chen A."/>
            <person name="Palaniappan K."/>
            <person name="Land M."/>
            <person name="Hauser L."/>
            <person name="Chang Y.J."/>
            <person name="Jeffries C.D."/>
            <person name="Rohde M."/>
            <person name="Goker M."/>
            <person name="Tindall B.J."/>
            <person name="Detter J.C."/>
            <person name="Woyke T."/>
            <person name="Bristow J."/>
            <person name="Eisen J.A."/>
            <person name="Markowitz V."/>
            <person name="Hugenholtz P."/>
            <person name="Klenk H.P."/>
            <person name="Kyrpides N.C."/>
        </authorList>
    </citation>
    <scope>NUCLEOTIDE SEQUENCE [LARGE SCALE GENOMIC DNA]</scope>
    <source>
        <strain evidence="4">DSM 17132 / JCM 16389 / KACC 11308 / NBRC 106382 / 4M15</strain>
    </source>
</reference>
<gene>
    <name evidence="3" type="ordered locus">Lbys_2817</name>
</gene>
<keyword evidence="4" id="KW-1185">Reference proteome</keyword>
<dbReference type="InterPro" id="IPR020568">
    <property type="entry name" value="Ribosomal_Su5_D2-typ_SF"/>
</dbReference>
<dbReference type="GO" id="GO:0006446">
    <property type="term" value="P:regulation of translational initiation"/>
    <property type="evidence" value="ECO:0007669"/>
    <property type="project" value="TreeGrafter"/>
</dbReference>
<dbReference type="SUPFAM" id="SSF54980">
    <property type="entry name" value="EF-G C-terminal domain-like"/>
    <property type="match status" value="1"/>
</dbReference>
<protein>
    <submittedName>
        <fullName evidence="3">Uncharacterized protein family UPF0029, Impact, N-terminal</fullName>
    </submittedName>
</protein>
<dbReference type="PANTHER" id="PTHR16301">
    <property type="entry name" value="IMPACT-RELATED"/>
    <property type="match status" value="1"/>
</dbReference>
<dbReference type="InterPro" id="IPR023582">
    <property type="entry name" value="Impact"/>
</dbReference>
<dbReference type="SUPFAM" id="SSF54211">
    <property type="entry name" value="Ribosomal protein S5 domain 2-like"/>
    <property type="match status" value="1"/>
</dbReference>
<feature type="domain" description="Impact N-terminal" evidence="2">
    <location>
        <begin position="20"/>
        <end position="122"/>
    </location>
</feature>
<dbReference type="PROSITE" id="PS00910">
    <property type="entry name" value="UPF0029"/>
    <property type="match status" value="1"/>
</dbReference>
<dbReference type="Pfam" id="PF01205">
    <property type="entry name" value="Impact_N"/>
    <property type="match status" value="1"/>
</dbReference>
<dbReference type="PANTHER" id="PTHR16301:SF20">
    <property type="entry name" value="IMPACT FAMILY MEMBER YIGZ"/>
    <property type="match status" value="1"/>
</dbReference>
<evidence type="ECO:0000259" key="2">
    <source>
        <dbReference type="Pfam" id="PF01205"/>
    </source>
</evidence>
<name>E4RRE6_LEAB4</name>
<organism evidence="3 4">
    <name type="scientific">Leadbetterella byssophila (strain DSM 17132 / JCM 16389 / KACC 11308 / NBRC 106382 / 4M15)</name>
    <dbReference type="NCBI Taxonomy" id="649349"/>
    <lineage>
        <taxon>Bacteria</taxon>
        <taxon>Pseudomonadati</taxon>
        <taxon>Bacteroidota</taxon>
        <taxon>Cytophagia</taxon>
        <taxon>Cytophagales</taxon>
        <taxon>Leadbetterellaceae</taxon>
        <taxon>Leadbetterella</taxon>
    </lineage>
</organism>
<proteinExistence type="inferred from homology"/>
<dbReference type="EMBL" id="CP002305">
    <property type="protein sequence ID" value="ADQ18479.1"/>
    <property type="molecule type" value="Genomic_DNA"/>
</dbReference>
<dbReference type="eggNOG" id="COG1739">
    <property type="taxonomic scope" value="Bacteria"/>
</dbReference>
<dbReference type="InterPro" id="IPR036956">
    <property type="entry name" value="Impact_N_sf"/>
</dbReference>
<comment type="similarity">
    <text evidence="1">Belongs to the IMPACT family.</text>
</comment>
<accession>E4RRE6</accession>
<dbReference type="InterPro" id="IPR001498">
    <property type="entry name" value="Impact_N"/>
</dbReference>
<dbReference type="OrthoDB" id="9813771at2"/>
<dbReference type="HOGENOM" id="CLU_083552_1_0_10"/>
<dbReference type="Proteomes" id="UP000007435">
    <property type="component" value="Chromosome"/>
</dbReference>
<evidence type="ECO:0000256" key="1">
    <source>
        <dbReference type="ARBA" id="ARBA00007665"/>
    </source>
</evidence>
<evidence type="ECO:0000313" key="4">
    <source>
        <dbReference type="Proteomes" id="UP000007435"/>
    </source>
</evidence>
<sequence length="204" mass="23103">MNYDEYQTLTSTAESLIKEKGSKFFGYAFPIADEEEAKIYVEELKALHPKARHHCYAFRLGYKGEIIRANDDGEPSGSAGKPILNAILSAELTNTLVVVVRYFGGTLLGVPGLIQAYKESSVLALAEAEKEIRTINTEVRIDYDFPQTNVVMQLVKKLDLRVKEQVFEERAGIILEVRLSLVDEIKKALEDYWTVKVRVENEEE</sequence>
<reference key="1">
    <citation type="submission" date="2010-11" db="EMBL/GenBank/DDBJ databases">
        <title>The complete genome of Leadbetterella byssophila DSM 17132.</title>
        <authorList>
            <consortium name="US DOE Joint Genome Institute (JGI-PGF)"/>
            <person name="Lucas S."/>
            <person name="Copeland A."/>
            <person name="Lapidus A."/>
            <person name="Glavina del Rio T."/>
            <person name="Dalin E."/>
            <person name="Tice H."/>
            <person name="Bruce D."/>
            <person name="Goodwin L."/>
            <person name="Pitluck S."/>
            <person name="Kyrpides N."/>
            <person name="Mavromatis K."/>
            <person name="Ivanova N."/>
            <person name="Teshima H."/>
            <person name="Brettin T."/>
            <person name="Detter J.C."/>
            <person name="Han C."/>
            <person name="Tapia R."/>
            <person name="Land M."/>
            <person name="Hauser L."/>
            <person name="Markowitz V."/>
            <person name="Cheng J.-F."/>
            <person name="Hugenholtz P."/>
            <person name="Woyke T."/>
            <person name="Wu D."/>
            <person name="Tindall B."/>
            <person name="Pomrenke H.G."/>
            <person name="Brambilla E."/>
            <person name="Klenk H.-P."/>
            <person name="Eisen J.A."/>
        </authorList>
    </citation>
    <scope>NUCLEOTIDE SEQUENCE [LARGE SCALE GENOMIC DNA]</scope>
    <source>
        <strain>DSM 17132</strain>
    </source>
</reference>
<dbReference type="AlphaFoldDB" id="E4RRE6"/>
<dbReference type="InterPro" id="IPR020569">
    <property type="entry name" value="UPF0029_Impact_CS"/>
</dbReference>
<evidence type="ECO:0000313" key="3">
    <source>
        <dbReference type="EMBL" id="ADQ18479.1"/>
    </source>
</evidence>
<dbReference type="RefSeq" id="WP_013409511.1">
    <property type="nucleotide sequence ID" value="NC_014655.1"/>
</dbReference>
<dbReference type="InterPro" id="IPR035647">
    <property type="entry name" value="EFG_III/V"/>
</dbReference>
<dbReference type="KEGG" id="lby:Lbys_2817"/>
<dbReference type="GO" id="GO:0005737">
    <property type="term" value="C:cytoplasm"/>
    <property type="evidence" value="ECO:0007669"/>
    <property type="project" value="TreeGrafter"/>
</dbReference>
<dbReference type="Gene3D" id="3.30.230.30">
    <property type="entry name" value="Impact, N-terminal domain"/>
    <property type="match status" value="1"/>
</dbReference>
<dbReference type="STRING" id="649349.Lbys_2817"/>